<accession>A0AAW9EDM4</accession>
<reference evidence="1" key="1">
    <citation type="submission" date="2023-11" db="EMBL/GenBank/DDBJ databases">
        <title>Detection of rare carbapenemases in Enterobacterales - comparison of two colorimetric and two CIM-based carbapenemase assays.</title>
        <authorList>
            <person name="Schaffarczyk L."/>
            <person name="Noster J."/>
            <person name="Stelzer Y."/>
            <person name="Sattler J."/>
            <person name="Gatermann S."/>
            <person name="Hamprecht A."/>
        </authorList>
    </citation>
    <scope>NUCLEOTIDE SEQUENCE</scope>
    <source>
        <strain evidence="1">CIM-Cont-037</strain>
    </source>
</reference>
<feature type="non-terminal residue" evidence="1">
    <location>
        <position position="1"/>
    </location>
</feature>
<sequence>PTDPGLIGGYGKAQRSLKAAGGDIREITPQKVFNILKI</sequence>
<dbReference type="Proteomes" id="UP001279012">
    <property type="component" value="Unassembled WGS sequence"/>
</dbReference>
<organism evidence="1 2">
    <name type="scientific">Klebsiella aerogenes</name>
    <name type="common">Enterobacter aerogenes</name>
    <dbReference type="NCBI Taxonomy" id="548"/>
    <lineage>
        <taxon>Bacteria</taxon>
        <taxon>Pseudomonadati</taxon>
        <taxon>Pseudomonadota</taxon>
        <taxon>Gammaproteobacteria</taxon>
        <taxon>Enterobacterales</taxon>
        <taxon>Enterobacteriaceae</taxon>
        <taxon>Klebsiella/Raoultella group</taxon>
        <taxon>Klebsiella</taxon>
    </lineage>
</organism>
<evidence type="ECO:0000313" key="2">
    <source>
        <dbReference type="Proteomes" id="UP001279012"/>
    </source>
</evidence>
<name>A0AAW9EDM4_KLEAE</name>
<dbReference type="EMBL" id="JAWZZT010001819">
    <property type="protein sequence ID" value="MDX7019226.1"/>
    <property type="molecule type" value="Genomic_DNA"/>
</dbReference>
<evidence type="ECO:0000313" key="1">
    <source>
        <dbReference type="EMBL" id="MDX7019226.1"/>
    </source>
</evidence>
<comment type="caution">
    <text evidence="1">The sequence shown here is derived from an EMBL/GenBank/DDBJ whole genome shotgun (WGS) entry which is preliminary data.</text>
</comment>
<proteinExistence type="predicted"/>
<protein>
    <submittedName>
        <fullName evidence="1">Lipopolysaccharide heptosyltransferase 1</fullName>
    </submittedName>
</protein>
<dbReference type="AlphaFoldDB" id="A0AAW9EDM4"/>
<gene>
    <name evidence="1" type="ORF">SJ059_32905</name>
</gene>